<dbReference type="SUPFAM" id="SSF109854">
    <property type="entry name" value="DinB/YfiT-like putative metalloenzymes"/>
    <property type="match status" value="1"/>
</dbReference>
<feature type="domain" description="Mycothiol-dependent maleylpyruvate isomerase metal-binding" evidence="1">
    <location>
        <begin position="10"/>
        <end position="130"/>
    </location>
</feature>
<dbReference type="EMBL" id="WLVL01000040">
    <property type="protein sequence ID" value="MTB72973.1"/>
    <property type="molecule type" value="Genomic_DNA"/>
</dbReference>
<dbReference type="NCBIfam" id="TIGR03083">
    <property type="entry name" value="maleylpyruvate isomerase family mycothiol-dependent enzyme"/>
    <property type="match status" value="1"/>
</dbReference>
<dbReference type="Proteomes" id="UP000431092">
    <property type="component" value="Unassembled WGS sequence"/>
</dbReference>
<protein>
    <submittedName>
        <fullName evidence="2">TIGR03086 family protein</fullName>
    </submittedName>
</protein>
<dbReference type="InterPro" id="IPR017517">
    <property type="entry name" value="Maleyloyr_isom"/>
</dbReference>
<organism evidence="2 3">
    <name type="scientific">Arsenicicoccus cauae</name>
    <dbReference type="NCBI Taxonomy" id="2663847"/>
    <lineage>
        <taxon>Bacteria</taxon>
        <taxon>Bacillati</taxon>
        <taxon>Actinomycetota</taxon>
        <taxon>Actinomycetes</taxon>
        <taxon>Micrococcales</taxon>
        <taxon>Intrasporangiaceae</taxon>
        <taxon>Arsenicicoccus</taxon>
    </lineage>
</organism>
<dbReference type="Pfam" id="PF11716">
    <property type="entry name" value="MDMPI_N"/>
    <property type="match status" value="1"/>
</dbReference>
<gene>
    <name evidence="2" type="ORF">GGG17_13545</name>
</gene>
<evidence type="ECO:0000313" key="2">
    <source>
        <dbReference type="EMBL" id="MTB72973.1"/>
    </source>
</evidence>
<dbReference type="NCBIfam" id="TIGR03086">
    <property type="entry name" value="TIGR03086 family metal-binding protein"/>
    <property type="match status" value="1"/>
</dbReference>
<proteinExistence type="predicted"/>
<sequence length="191" mass="20370">MSHARELIPAAAAAVTDLVERIPADAWDRQSPCEDWTVRDVLGHLTSEHLWAPRLLGGETVEQVGDAYDGDLLGDDPAEAWRTAQTRSVLAFGAVEDDDQEVSVSSGSIPVQEYASQMLVDLTVHAWDLARGAGVDVTLVPAAVDECLAYANRTTSGGGVEGTFDAPVSTSSRDRTDQLVALLGRDPGWRG</sequence>
<dbReference type="Gene3D" id="1.20.120.450">
    <property type="entry name" value="dinb family like domain"/>
    <property type="match status" value="1"/>
</dbReference>
<accession>A0A6I3IJZ2</accession>
<evidence type="ECO:0000313" key="3">
    <source>
        <dbReference type="Proteomes" id="UP000431092"/>
    </source>
</evidence>
<comment type="caution">
    <text evidence="2">The sequence shown here is derived from an EMBL/GenBank/DDBJ whole genome shotgun (WGS) entry which is preliminary data.</text>
</comment>
<keyword evidence="3" id="KW-1185">Reference proteome</keyword>
<dbReference type="GO" id="GO:0046872">
    <property type="term" value="F:metal ion binding"/>
    <property type="evidence" value="ECO:0007669"/>
    <property type="project" value="InterPro"/>
</dbReference>
<evidence type="ECO:0000259" key="1">
    <source>
        <dbReference type="Pfam" id="PF11716"/>
    </source>
</evidence>
<dbReference type="InterPro" id="IPR017520">
    <property type="entry name" value="CHP03086"/>
</dbReference>
<name>A0A6I3IJZ2_9MICO</name>
<reference evidence="2 3" key="1">
    <citation type="submission" date="2019-11" db="EMBL/GenBank/DDBJ databases">
        <title>Whole genome sequencing identifies a novel species of the genus Arsenicicoccus isolated from human blood.</title>
        <authorList>
            <person name="Jeong J.H."/>
            <person name="Kweon O.J."/>
            <person name="Kim H.R."/>
            <person name="Kim T.-H."/>
            <person name="Ha S.-M."/>
            <person name="Lee M.-K."/>
        </authorList>
    </citation>
    <scope>NUCLEOTIDE SEQUENCE [LARGE SCALE GENOMIC DNA]</scope>
    <source>
        <strain evidence="2 3">MKL-02</strain>
    </source>
</reference>
<dbReference type="AlphaFoldDB" id="A0A6I3IJZ2"/>
<dbReference type="InterPro" id="IPR034660">
    <property type="entry name" value="DinB/YfiT-like"/>
</dbReference>
<dbReference type="InterPro" id="IPR024344">
    <property type="entry name" value="MDMPI_metal-binding"/>
</dbReference>